<keyword evidence="7 14" id="KW-0677">Repeat</keyword>
<dbReference type="FunFam" id="1.10.220.10:FF:000002">
    <property type="entry name" value="Annexin"/>
    <property type="match status" value="1"/>
</dbReference>
<protein>
    <recommendedName>
        <fullName evidence="14">Annexin</fullName>
    </recommendedName>
</protein>
<evidence type="ECO:0000256" key="9">
    <source>
        <dbReference type="ARBA" id="ARBA00022989"/>
    </source>
</evidence>
<dbReference type="InterPro" id="IPR002035">
    <property type="entry name" value="VWF_A"/>
</dbReference>
<evidence type="ECO:0000256" key="1">
    <source>
        <dbReference type="ARBA" id="ARBA00004479"/>
    </source>
</evidence>
<evidence type="ECO:0000256" key="15">
    <source>
        <dbReference type="SAM" id="MobiDB-lite"/>
    </source>
</evidence>
<evidence type="ECO:0000313" key="20">
    <source>
        <dbReference type="Proteomes" id="UP000322234"/>
    </source>
</evidence>
<dbReference type="PANTHER" id="PTHR16059">
    <property type="entry name" value="ANTHRAX TOXIN RECEPTOR"/>
    <property type="match status" value="1"/>
</dbReference>
<dbReference type="InterPro" id="IPR018502">
    <property type="entry name" value="Annexin_repeat"/>
</dbReference>
<feature type="binding site" evidence="13">
    <location>
        <position position="749"/>
    </location>
    <ligand>
        <name>Ca(2+)</name>
        <dbReference type="ChEBI" id="CHEBI:29108"/>
    </ligand>
</feature>
<organism evidence="19 20">
    <name type="scientific">Bos mutus</name>
    <name type="common">wild yak</name>
    <dbReference type="NCBI Taxonomy" id="72004"/>
    <lineage>
        <taxon>Eukaryota</taxon>
        <taxon>Metazoa</taxon>
        <taxon>Chordata</taxon>
        <taxon>Craniata</taxon>
        <taxon>Vertebrata</taxon>
        <taxon>Euteleostomi</taxon>
        <taxon>Mammalia</taxon>
        <taxon>Eutheria</taxon>
        <taxon>Laurasiatheria</taxon>
        <taxon>Artiodactyla</taxon>
        <taxon>Ruminantia</taxon>
        <taxon>Pecora</taxon>
        <taxon>Bovidae</taxon>
        <taxon>Bovinae</taxon>
        <taxon>Bos</taxon>
    </lineage>
</organism>
<evidence type="ECO:0000256" key="17">
    <source>
        <dbReference type="SAM" id="SignalP"/>
    </source>
</evidence>
<dbReference type="PROSITE" id="PS00223">
    <property type="entry name" value="ANNEXIN_1"/>
    <property type="match status" value="3"/>
</dbReference>
<evidence type="ECO:0000256" key="10">
    <source>
        <dbReference type="ARBA" id="ARBA00023136"/>
    </source>
</evidence>
<reference evidence="19" key="1">
    <citation type="submission" date="2019-10" db="EMBL/GenBank/DDBJ databases">
        <title>The sequence and de novo assembly of the wild yak genome.</title>
        <authorList>
            <person name="Liu Y."/>
        </authorList>
    </citation>
    <scope>NUCLEOTIDE SEQUENCE [LARGE SCALE GENOMIC DNA]</scope>
    <source>
        <strain evidence="19">WY2019</strain>
    </source>
</reference>
<evidence type="ECO:0000256" key="14">
    <source>
        <dbReference type="RuleBase" id="RU003540"/>
    </source>
</evidence>
<feature type="signal peptide" evidence="17">
    <location>
        <begin position="1"/>
        <end position="27"/>
    </location>
</feature>
<dbReference type="Gene3D" id="1.10.220.10">
    <property type="entry name" value="Annexin"/>
    <property type="match status" value="4"/>
</dbReference>
<evidence type="ECO:0000256" key="4">
    <source>
        <dbReference type="ARBA" id="ARBA00022692"/>
    </source>
</evidence>
<dbReference type="SUPFAM" id="SSF53300">
    <property type="entry name" value="vWA-like"/>
    <property type="match status" value="1"/>
</dbReference>
<feature type="domain" description="VWFA" evidence="18">
    <location>
        <begin position="87"/>
        <end position="258"/>
    </location>
</feature>
<dbReference type="InterPro" id="IPR036465">
    <property type="entry name" value="vWFA_dom_sf"/>
</dbReference>
<evidence type="ECO:0000256" key="13">
    <source>
        <dbReference type="PIRSR" id="PIRSR609115-1"/>
    </source>
</evidence>
<dbReference type="PROSITE" id="PS51897">
    <property type="entry name" value="ANNEXIN_2"/>
    <property type="match status" value="4"/>
</dbReference>
<comment type="similarity">
    <text evidence="3">Belongs to the ATR family.</text>
</comment>
<dbReference type="FunFam" id="1.10.220.10:FF:000001">
    <property type="entry name" value="Annexin"/>
    <property type="match status" value="1"/>
</dbReference>
<keyword evidence="8 13" id="KW-0106">Calcium</keyword>
<evidence type="ECO:0000256" key="12">
    <source>
        <dbReference type="ARBA" id="ARBA00023302"/>
    </source>
</evidence>
<comment type="subcellular location">
    <subcellularLocation>
        <location evidence="1">Membrane</location>
        <topology evidence="1">Single-pass type I membrane protein</topology>
    </subcellularLocation>
</comment>
<evidence type="ECO:0000256" key="5">
    <source>
        <dbReference type="ARBA" id="ARBA00022723"/>
    </source>
</evidence>
<feature type="region of interest" description="Disordered" evidence="15">
    <location>
        <begin position="60"/>
        <end position="80"/>
    </location>
</feature>
<keyword evidence="20" id="KW-1185">Reference proteome</keyword>
<dbReference type="PANTHER" id="PTHR16059:SF16">
    <property type="entry name" value="ANTHRAX TOXIN RECEPTOR-LIKE"/>
    <property type="match status" value="1"/>
</dbReference>
<dbReference type="FunFam" id="3.40.50.410:FF:000024">
    <property type="entry name" value="Anthrax toxin receptor"/>
    <property type="match status" value="1"/>
</dbReference>
<keyword evidence="6 17" id="KW-0732">Signal</keyword>
<evidence type="ECO:0000256" key="2">
    <source>
        <dbReference type="ARBA" id="ARBA00007831"/>
    </source>
</evidence>
<dbReference type="FunFam" id="1.10.220.10:FF:000003">
    <property type="entry name" value="Annexin"/>
    <property type="match status" value="1"/>
</dbReference>
<dbReference type="GO" id="GO:0005544">
    <property type="term" value="F:calcium-dependent phospholipid binding"/>
    <property type="evidence" value="ECO:0007669"/>
    <property type="project" value="UniProtKB-KW"/>
</dbReference>
<comment type="similarity">
    <text evidence="2 14">Belongs to the annexin family.</text>
</comment>
<dbReference type="FunFam" id="1.10.220.10:FF:000004">
    <property type="entry name" value="Annexin"/>
    <property type="match status" value="1"/>
</dbReference>
<keyword evidence="12 14" id="KW-0111">Calcium/phospholipid-binding</keyword>
<feature type="chain" id="PRO_5025555607" description="Annexin" evidence="17">
    <location>
        <begin position="28"/>
        <end position="806"/>
    </location>
</feature>
<dbReference type="PRINTS" id="PR01808">
    <property type="entry name" value="ANNEXINVIII"/>
</dbReference>
<dbReference type="PROSITE" id="PS50234">
    <property type="entry name" value="VWFA"/>
    <property type="match status" value="1"/>
</dbReference>
<dbReference type="GO" id="GO:0009986">
    <property type="term" value="C:cell surface"/>
    <property type="evidence" value="ECO:0007669"/>
    <property type="project" value="TreeGrafter"/>
</dbReference>
<accession>A0A6B0REA8</accession>
<sequence>MESWGPGMPGPTLFLLLVLPPPPLSLGSFQHSGPGWKDLHHLSVDWGKLYRHLIQNSGSFQHRQGPGTWHRKSRSREDRNSCHSSFDLYFILDMSGSVNNNWMNIYSFVEDLVKKFENPNLRMSFITFSTEGHTVMQLTSDRNEVHDGLIRLQNIVPTGDTYMQEGFKKAIEQIEQAHSGENKVHSMIICLTDGTLEEKTLKETVKEADKARQMGATVYCVGVKNFEEHQLIEIADSPYHVFAVNQGFKALKDIVDPLETKSCIEITSVEPSDICVGDEYELMISGKGFNNAKNEDEVICRFKFKDKLIDEKANSVQDTSMICPGIKIENPDEAFSLEISLNNGISFINSDVSLTSKDCAIIPYINPLYFFALIPALLLLSLMFCCIWWLCHRRTLKEPPPVLNPERVSDVFGPDVESTPIAHNALHREAPDEPEETCQMPCPTVIVPCGCQGGGMKRMEGKLDSLCDFVQRCNQMSVMWCPTRDMVEQEGVSVKGSPHFNPDPDAETLYKAMKGIGTNEQAIIDVLTKRSNAQRQQIAKSFKAQFGKDLIETLKSELSGKFERLIIALMYPPYRYEAKELYDAMKGIGTKEGVIIEILASRTKNQLQEIMKAYEEDYGSNLEEDIKADTSGYLERILVCLLQGSRDDLSGYVDPGLALQDAQDLYAAGEKICGTDEMKFITILCTRSATHLMRVFEEYEKIANKSIEDSIKSETHGSLEEAMLTVVKCTRNLHGYFAERLYFAMKGAGTLDGTLIRNIVSRSEIDLNLIKNQFKKMYGKTLSSMIMEDTSGDYKNALLNLVGSDL</sequence>
<evidence type="ECO:0000256" key="7">
    <source>
        <dbReference type="ARBA" id="ARBA00022737"/>
    </source>
</evidence>
<feature type="binding site" evidence="13">
    <location>
        <position position="789"/>
    </location>
    <ligand>
        <name>Ca(2+)</name>
        <dbReference type="ChEBI" id="CHEBI:29108"/>
    </ligand>
</feature>
<gene>
    <name evidence="19" type="ORF">E5288_WYG016399</name>
</gene>
<feature type="binding site" evidence="13">
    <location>
        <position position="745"/>
    </location>
    <ligand>
        <name>Ca(2+)</name>
        <dbReference type="ChEBI" id="CHEBI:29108"/>
    </ligand>
</feature>
<evidence type="ECO:0000259" key="18">
    <source>
        <dbReference type="PROSITE" id="PS50234"/>
    </source>
</evidence>
<evidence type="ECO:0000256" key="16">
    <source>
        <dbReference type="SAM" id="Phobius"/>
    </source>
</evidence>
<dbReference type="GO" id="GO:0004888">
    <property type="term" value="F:transmembrane signaling receptor activity"/>
    <property type="evidence" value="ECO:0007669"/>
    <property type="project" value="TreeGrafter"/>
</dbReference>
<keyword evidence="5 13" id="KW-0479">Metal-binding</keyword>
<feature type="binding site" evidence="13">
    <location>
        <position position="747"/>
    </location>
    <ligand>
        <name>Ca(2+)</name>
        <dbReference type="ChEBI" id="CHEBI:29108"/>
    </ligand>
</feature>
<dbReference type="Pfam" id="PF05587">
    <property type="entry name" value="Anth_Ig"/>
    <property type="match status" value="1"/>
</dbReference>
<dbReference type="GO" id="GO:0042584">
    <property type="term" value="C:chromaffin granule membrane"/>
    <property type="evidence" value="ECO:0007669"/>
    <property type="project" value="UniProtKB-ARBA"/>
</dbReference>
<keyword evidence="11 14" id="KW-0041">Annexin</keyword>
<keyword evidence="10 16" id="KW-0472">Membrane</keyword>
<evidence type="ECO:0000256" key="8">
    <source>
        <dbReference type="ARBA" id="ARBA00022837"/>
    </source>
</evidence>
<dbReference type="GO" id="GO:0005886">
    <property type="term" value="C:plasma membrane"/>
    <property type="evidence" value="ECO:0007669"/>
    <property type="project" value="TreeGrafter"/>
</dbReference>
<keyword evidence="4 16" id="KW-0812">Transmembrane</keyword>
<dbReference type="SMART" id="SM00335">
    <property type="entry name" value="ANX"/>
    <property type="match status" value="4"/>
</dbReference>
<dbReference type="InterPro" id="IPR037104">
    <property type="entry name" value="Annexin_sf"/>
</dbReference>
<dbReference type="PRINTS" id="PR00196">
    <property type="entry name" value="ANNEXIN"/>
</dbReference>
<proteinExistence type="inferred from homology"/>
<dbReference type="InterPro" id="IPR001464">
    <property type="entry name" value="Annexin"/>
</dbReference>
<dbReference type="SUPFAM" id="SSF47874">
    <property type="entry name" value="Annexin"/>
    <property type="match status" value="1"/>
</dbReference>
<dbReference type="InterPro" id="IPR018252">
    <property type="entry name" value="Annexin_repeat_CS"/>
</dbReference>
<dbReference type="EMBL" id="VBQZ03000028">
    <property type="protein sequence ID" value="MXQ85743.1"/>
    <property type="molecule type" value="Genomic_DNA"/>
</dbReference>
<dbReference type="Pfam" id="PF00092">
    <property type="entry name" value="VWA"/>
    <property type="match status" value="1"/>
</dbReference>
<evidence type="ECO:0000256" key="3">
    <source>
        <dbReference type="ARBA" id="ARBA00008095"/>
    </source>
</evidence>
<dbReference type="Pfam" id="PF00191">
    <property type="entry name" value="Annexin"/>
    <property type="match status" value="4"/>
</dbReference>
<name>A0A6B0REA8_9CETA</name>
<dbReference type="InterPro" id="IPR009115">
    <property type="entry name" value="ANX8"/>
</dbReference>
<dbReference type="Gene3D" id="3.40.50.410">
    <property type="entry name" value="von Willebrand factor, type A domain"/>
    <property type="match status" value="1"/>
</dbReference>
<evidence type="ECO:0000256" key="6">
    <source>
        <dbReference type="ARBA" id="ARBA00022729"/>
    </source>
</evidence>
<comment type="caution">
    <text evidence="19">The sequence shown here is derived from an EMBL/GenBank/DDBJ whole genome shotgun (WGS) entry which is preliminary data.</text>
</comment>
<evidence type="ECO:0000256" key="11">
    <source>
        <dbReference type="ARBA" id="ARBA00023216"/>
    </source>
</evidence>
<dbReference type="AlphaFoldDB" id="A0A6B0REA8"/>
<comment type="domain">
    <text evidence="14">A pair of annexin repeats may form one binding site for calcium and phospholipid.</text>
</comment>
<feature type="transmembrane region" description="Helical" evidence="16">
    <location>
        <begin position="368"/>
        <end position="391"/>
    </location>
</feature>
<keyword evidence="9 16" id="KW-1133">Transmembrane helix</keyword>
<dbReference type="InterPro" id="IPR008400">
    <property type="entry name" value="Anthrax_toxin_rcpt_extracel"/>
</dbReference>
<evidence type="ECO:0000313" key="19">
    <source>
        <dbReference type="EMBL" id="MXQ85743.1"/>
    </source>
</evidence>
<dbReference type="Proteomes" id="UP000322234">
    <property type="component" value="Unassembled WGS sequence"/>
</dbReference>
<dbReference type="SMART" id="SM00327">
    <property type="entry name" value="VWA"/>
    <property type="match status" value="1"/>
</dbReference>
<dbReference type="GO" id="GO:0005509">
    <property type="term" value="F:calcium ion binding"/>
    <property type="evidence" value="ECO:0007669"/>
    <property type="project" value="InterPro"/>
</dbReference>